<dbReference type="CDD" id="cd01949">
    <property type="entry name" value="GGDEF"/>
    <property type="match status" value="1"/>
</dbReference>
<keyword evidence="6" id="KW-1185">Reference proteome</keyword>
<dbReference type="InterPro" id="IPR000160">
    <property type="entry name" value="GGDEF_dom"/>
</dbReference>
<dbReference type="InterPro" id="IPR001633">
    <property type="entry name" value="EAL_dom"/>
</dbReference>
<dbReference type="InterPro" id="IPR035919">
    <property type="entry name" value="EAL_sf"/>
</dbReference>
<dbReference type="NCBIfam" id="TIGR00254">
    <property type="entry name" value="GGDEF"/>
    <property type="match status" value="1"/>
</dbReference>
<dbReference type="SMART" id="SM00052">
    <property type="entry name" value="EAL"/>
    <property type="match status" value="1"/>
</dbReference>
<keyword evidence="2" id="KW-0472">Membrane</keyword>
<feature type="transmembrane region" description="Helical" evidence="2">
    <location>
        <begin position="97"/>
        <end position="119"/>
    </location>
</feature>
<comment type="caution">
    <text evidence="5">The sequence shown here is derived from an EMBL/GenBank/DDBJ whole genome shotgun (WGS) entry which is preliminary data.</text>
</comment>
<dbReference type="RefSeq" id="WP_110033347.1">
    <property type="nucleotide sequence ID" value="NZ_QGTR01000004.1"/>
</dbReference>
<name>A0A317PG93_9HYPH</name>
<feature type="domain" description="GGDEF" evidence="4">
    <location>
        <begin position="255"/>
        <end position="388"/>
    </location>
</feature>
<feature type="transmembrane region" description="Helical" evidence="2">
    <location>
        <begin position="57"/>
        <end position="76"/>
    </location>
</feature>
<feature type="transmembrane region" description="Helical" evidence="2">
    <location>
        <begin position="34"/>
        <end position="51"/>
    </location>
</feature>
<dbReference type="SMART" id="SM00267">
    <property type="entry name" value="GGDEF"/>
    <property type="match status" value="1"/>
</dbReference>
<dbReference type="SUPFAM" id="SSF141868">
    <property type="entry name" value="EAL domain-like"/>
    <property type="match status" value="1"/>
</dbReference>
<dbReference type="PANTHER" id="PTHR44757:SF2">
    <property type="entry name" value="BIOFILM ARCHITECTURE MAINTENANCE PROTEIN MBAA"/>
    <property type="match status" value="1"/>
</dbReference>
<evidence type="ECO:0000259" key="4">
    <source>
        <dbReference type="PROSITE" id="PS50887"/>
    </source>
</evidence>
<dbReference type="PROSITE" id="PS50887">
    <property type="entry name" value="GGDEF"/>
    <property type="match status" value="1"/>
</dbReference>
<evidence type="ECO:0000313" key="6">
    <source>
        <dbReference type="Proteomes" id="UP000246352"/>
    </source>
</evidence>
<dbReference type="OrthoDB" id="9814202at2"/>
<evidence type="ECO:0000256" key="1">
    <source>
        <dbReference type="SAM" id="Coils"/>
    </source>
</evidence>
<dbReference type="SUPFAM" id="SSF55073">
    <property type="entry name" value="Nucleotide cyclase"/>
    <property type="match status" value="1"/>
</dbReference>
<dbReference type="CDD" id="cd01948">
    <property type="entry name" value="EAL"/>
    <property type="match status" value="1"/>
</dbReference>
<dbReference type="Gene3D" id="3.20.20.450">
    <property type="entry name" value="EAL domain"/>
    <property type="match status" value="1"/>
</dbReference>
<keyword evidence="1" id="KW-0175">Coiled coil</keyword>
<keyword evidence="2" id="KW-0812">Transmembrane</keyword>
<organism evidence="5 6">
    <name type="scientific">Hoeflea marina</name>
    <dbReference type="NCBI Taxonomy" id="274592"/>
    <lineage>
        <taxon>Bacteria</taxon>
        <taxon>Pseudomonadati</taxon>
        <taxon>Pseudomonadota</taxon>
        <taxon>Alphaproteobacteria</taxon>
        <taxon>Hyphomicrobiales</taxon>
        <taxon>Rhizobiaceae</taxon>
        <taxon>Hoeflea</taxon>
    </lineage>
</organism>
<dbReference type="AlphaFoldDB" id="A0A317PG93"/>
<dbReference type="InterPro" id="IPR029787">
    <property type="entry name" value="Nucleotide_cyclase"/>
</dbReference>
<dbReference type="InterPro" id="IPR043128">
    <property type="entry name" value="Rev_trsase/Diguanyl_cyclase"/>
</dbReference>
<evidence type="ECO:0000313" key="5">
    <source>
        <dbReference type="EMBL" id="PWV99211.1"/>
    </source>
</evidence>
<dbReference type="Proteomes" id="UP000246352">
    <property type="component" value="Unassembled WGS sequence"/>
</dbReference>
<sequence length="653" mass="71096">MSIRRIFTAAWSAGHSTPDFHHAQYGALTRQIPMMYAILLVNMATLAYIHLGAAPDYLTIAVPTVLGLVCVYRAAGKYRGRHQMPAVETIRRNNRDTMIMAVVLGAAITAWSLTLFGYGDAYSKGQVTFFNGITIIAIITCLMPLRQIPPLMISVVVVPTCLFLLLQDETAFRAIAVNMILVIGALSVVLRRAHTDFSARVEKQLELDIQRQQLQSLNDRVSLLAAEDSLTGLPNRRSFFDGLARLIDGDGIKGSPFAVGIIDLDGFKPVNDMLGHGAGDKLLHAVGRRLATAMPYGASIFRLGGDEFAIILPCPGSDDDILEASGAILATLAPTFALDEGKIRISATCGVARFPDAGQTAADLFERADFALYHAKAHERGGTTIFSSNHETAIKQAATVSQRLRDADLDAVLSMEYQPIVDARTGTTLGLEALARWNDPVLGRVPPDVFIRTAEQAGVIGRVTLALFRKALRAASTWPDDIYLSFNLSAQDVCSGDTMAAIFEEIERTGFPITRLVFEVTESAIMQDFGRACTALNELRTAGAAIALDDFGTGYSSLSYVRKLPIDRIKIDRSFILDIEKEQAGRDILKTIFDLCRNLRLQCIVEGVETHSQLAILASIGGTTYQGYLFSRPMAVSRVAEFLSVRSEQLQAG</sequence>
<feature type="coiled-coil region" evidence="1">
    <location>
        <begin position="200"/>
        <end position="227"/>
    </location>
</feature>
<proteinExistence type="predicted"/>
<accession>A0A317PG93</accession>
<feature type="transmembrane region" description="Helical" evidence="2">
    <location>
        <begin position="150"/>
        <end position="166"/>
    </location>
</feature>
<dbReference type="PANTHER" id="PTHR44757">
    <property type="entry name" value="DIGUANYLATE CYCLASE DGCP"/>
    <property type="match status" value="1"/>
</dbReference>
<dbReference type="Pfam" id="PF00563">
    <property type="entry name" value="EAL"/>
    <property type="match status" value="1"/>
</dbReference>
<dbReference type="PROSITE" id="PS50883">
    <property type="entry name" value="EAL"/>
    <property type="match status" value="1"/>
</dbReference>
<dbReference type="InterPro" id="IPR052155">
    <property type="entry name" value="Biofilm_reg_signaling"/>
</dbReference>
<reference evidence="5 6" key="1">
    <citation type="submission" date="2018-05" db="EMBL/GenBank/DDBJ databases">
        <title>Genomic Encyclopedia of Type Strains, Phase IV (KMG-IV): sequencing the most valuable type-strain genomes for metagenomic binning, comparative biology and taxonomic classification.</title>
        <authorList>
            <person name="Goeker M."/>
        </authorList>
    </citation>
    <scope>NUCLEOTIDE SEQUENCE [LARGE SCALE GENOMIC DNA]</scope>
    <source>
        <strain evidence="5 6">DSM 16791</strain>
    </source>
</reference>
<evidence type="ECO:0000256" key="2">
    <source>
        <dbReference type="SAM" id="Phobius"/>
    </source>
</evidence>
<keyword evidence="2" id="KW-1133">Transmembrane helix</keyword>
<feature type="domain" description="EAL" evidence="3">
    <location>
        <begin position="397"/>
        <end position="647"/>
    </location>
</feature>
<feature type="transmembrane region" description="Helical" evidence="2">
    <location>
        <begin position="172"/>
        <end position="190"/>
    </location>
</feature>
<dbReference type="Gene3D" id="3.30.70.270">
    <property type="match status" value="1"/>
</dbReference>
<dbReference type="EMBL" id="QGTR01000004">
    <property type="protein sequence ID" value="PWV99211.1"/>
    <property type="molecule type" value="Genomic_DNA"/>
</dbReference>
<evidence type="ECO:0000259" key="3">
    <source>
        <dbReference type="PROSITE" id="PS50883"/>
    </source>
</evidence>
<dbReference type="Pfam" id="PF00990">
    <property type="entry name" value="GGDEF"/>
    <property type="match status" value="1"/>
</dbReference>
<gene>
    <name evidence="5" type="ORF">DFR52_104504</name>
</gene>
<protein>
    <submittedName>
        <fullName evidence="5">Diguanylate cyclase/phosphodiesterase</fullName>
    </submittedName>
</protein>